<dbReference type="InterPro" id="IPR000743">
    <property type="entry name" value="Glyco_hydro_28"/>
</dbReference>
<dbReference type="Gramene" id="TraesROB_scaffold_007024_01G000400.1">
    <property type="protein sequence ID" value="TraesROB_scaffold_007024_01G000400.1"/>
    <property type="gene ID" value="TraesROB_scaffold_007024_01G000400"/>
</dbReference>
<dbReference type="Gramene" id="TraesWEE_scaffold_071353_01G000200.1">
    <property type="protein sequence ID" value="TraesWEE_scaffold_071353_01G000200.1"/>
    <property type="gene ID" value="TraesWEE_scaffold_071353_01G000200"/>
</dbReference>
<dbReference type="OrthoDB" id="187139at2759"/>
<evidence type="ECO:0000256" key="3">
    <source>
        <dbReference type="ARBA" id="ARBA00023295"/>
    </source>
</evidence>
<reference evidence="6" key="1">
    <citation type="submission" date="2018-08" db="EMBL/GenBank/DDBJ databases">
        <authorList>
            <person name="Rossello M."/>
        </authorList>
    </citation>
    <scope>NUCLEOTIDE SEQUENCE [LARGE SCALE GENOMIC DNA]</scope>
    <source>
        <strain evidence="6">cv. Chinese Spring</strain>
    </source>
</reference>
<evidence type="ECO:0000256" key="5">
    <source>
        <dbReference type="SAM" id="Phobius"/>
    </source>
</evidence>
<gene>
    <name evidence="6" type="primary">LOC123093755</name>
</gene>
<keyword evidence="3 4" id="KW-0326">Glycosidase</keyword>
<sequence length="486" mass="52826">MAARRAAALQVTEPPVPLKSPLWLWFCSARIGTDGWVWFLPSFLQVAVAVVALALCAAGGAGCRKHVRRVTEYGAVGDDRTLNTAAFASAVADLGRRAGDGGAALVVPEGRWLTGPFNLTSHFTLFLHYGAEILASQDLDDWPLIAPLPSYGRGRDEPGPRYSNFIGGSNLTDVIISGHNGTINGQGQVWWDKFHAKELHYTRGYLLELLYSRDIIISNVTFVDAPSWNLHPTYCTNVTISGVTILAPVHSPNTDGIDPDSSSHVKIEDCYIVSGDDCIAVKSGWDEYGIKFNMPSQHIVVRRLTCISPTSAMIALGSEMSGGIQDVRVEDNIAINTESAVRIKSGVGRGGFVRDVFVRRLSLHTMKWVFWMTGNYGQHPDNSSDPKALPEVTGINYRDVFAENVTMAGRMEGIPNDPYTGICMSNVTAQLAPKAKKLQWNCTDVQGVAYGVSPEPCPELGAEGKPCTFPEEELVIGPPELPKCTY</sequence>
<keyword evidence="5" id="KW-0472">Membrane</keyword>
<dbReference type="EnsemblPlants" id="TraesCS4B02G344700.1">
    <property type="protein sequence ID" value="TraesCS4B02G344700.1"/>
    <property type="gene ID" value="TraesCS4B02G344700"/>
</dbReference>
<evidence type="ECO:0000256" key="2">
    <source>
        <dbReference type="ARBA" id="ARBA00022801"/>
    </source>
</evidence>
<protein>
    <recommendedName>
        <fullName evidence="8">Pectate lyase superfamily protein domain-containing protein</fullName>
    </recommendedName>
</protein>
<evidence type="ECO:0000313" key="7">
    <source>
        <dbReference type="Proteomes" id="UP000019116"/>
    </source>
</evidence>
<dbReference type="Gramene" id="TraesCAD_scaffold_092469_01G000100.1">
    <property type="protein sequence ID" value="TraesCAD_scaffold_092469_01G000100.1"/>
    <property type="gene ID" value="TraesCAD_scaffold_092469_01G000100"/>
</dbReference>
<proteinExistence type="inferred from homology"/>
<evidence type="ECO:0000313" key="6">
    <source>
        <dbReference type="EnsemblPlants" id="TraesCS4B02G344700.1"/>
    </source>
</evidence>
<name>A0A3B6IYQ8_WHEAT</name>
<comment type="similarity">
    <text evidence="1 4">Belongs to the glycosyl hydrolase 28 family.</text>
</comment>
<dbReference type="Gramene" id="TraesPARA_EIv1.0_1395900.2">
    <property type="protein sequence ID" value="TraesPARA_EIv1.0_1395900.2.CDS"/>
    <property type="gene ID" value="TraesPARA_EIv1.0_1395900"/>
</dbReference>
<dbReference type="PANTHER" id="PTHR31339:SF83">
    <property type="entry name" value="OS03G0124900 PROTEIN"/>
    <property type="match status" value="1"/>
</dbReference>
<dbReference type="InterPro" id="IPR051801">
    <property type="entry name" value="GH28_Enzymes"/>
</dbReference>
<dbReference type="GO" id="GO:0005975">
    <property type="term" value="P:carbohydrate metabolic process"/>
    <property type="evidence" value="ECO:0007669"/>
    <property type="project" value="InterPro"/>
</dbReference>
<keyword evidence="2 4" id="KW-0378">Hydrolase</keyword>
<evidence type="ECO:0008006" key="8">
    <source>
        <dbReference type="Google" id="ProtNLM"/>
    </source>
</evidence>
<feature type="transmembrane region" description="Helical" evidence="5">
    <location>
        <begin position="36"/>
        <end position="59"/>
    </location>
</feature>
<dbReference type="AlphaFoldDB" id="A0A3B6IYQ8"/>
<dbReference type="InterPro" id="IPR012334">
    <property type="entry name" value="Pectin_lyas_fold"/>
</dbReference>
<dbReference type="SMR" id="A0A3B6IYQ8"/>
<dbReference type="InterPro" id="IPR011050">
    <property type="entry name" value="Pectin_lyase_fold/virulence"/>
</dbReference>
<accession>A0A3B6IYQ8</accession>
<dbReference type="Gramene" id="TraesCLE_scaffold_003588_01G000300.1">
    <property type="protein sequence ID" value="TraesCLE_scaffold_003588_01G000300.1"/>
    <property type="gene ID" value="TraesCLE_scaffold_003588_01G000300"/>
</dbReference>
<evidence type="ECO:0000256" key="1">
    <source>
        <dbReference type="ARBA" id="ARBA00008834"/>
    </source>
</evidence>
<dbReference type="Proteomes" id="UP000019116">
    <property type="component" value="Chromosome 4B"/>
</dbReference>
<reference evidence="6" key="2">
    <citation type="submission" date="2018-10" db="UniProtKB">
        <authorList>
            <consortium name="EnsemblPlants"/>
        </authorList>
    </citation>
    <scope>IDENTIFICATION</scope>
</reference>
<keyword evidence="5" id="KW-1133">Transmembrane helix</keyword>
<keyword evidence="7" id="KW-1185">Reference proteome</keyword>
<dbReference type="Gramene" id="TraesCS4B02G344700.1">
    <property type="protein sequence ID" value="TraesCS4B02G344700.1"/>
    <property type="gene ID" value="TraesCS4B02G344700"/>
</dbReference>
<dbReference type="Gene3D" id="2.160.20.10">
    <property type="entry name" value="Single-stranded right-handed beta-helix, Pectin lyase-like"/>
    <property type="match status" value="1"/>
</dbReference>
<dbReference type="SMART" id="SM00710">
    <property type="entry name" value="PbH1"/>
    <property type="match status" value="3"/>
</dbReference>
<dbReference type="SUPFAM" id="SSF51126">
    <property type="entry name" value="Pectin lyase-like"/>
    <property type="match status" value="1"/>
</dbReference>
<dbReference type="Pfam" id="PF00295">
    <property type="entry name" value="Glyco_hydro_28"/>
    <property type="match status" value="1"/>
</dbReference>
<keyword evidence="5" id="KW-0812">Transmembrane</keyword>
<evidence type="ECO:0000256" key="4">
    <source>
        <dbReference type="RuleBase" id="RU361169"/>
    </source>
</evidence>
<dbReference type="InterPro" id="IPR006626">
    <property type="entry name" value="PbH1"/>
</dbReference>
<dbReference type="Gramene" id="TraesCS4B03G0895200.2">
    <property type="protein sequence ID" value="TraesCS4B03G0895200.2.CDS"/>
    <property type="gene ID" value="TraesCS4B03G0895200"/>
</dbReference>
<dbReference type="PANTHER" id="PTHR31339">
    <property type="entry name" value="PECTIN LYASE-RELATED"/>
    <property type="match status" value="1"/>
</dbReference>
<dbReference type="GO" id="GO:0004650">
    <property type="term" value="F:polygalacturonase activity"/>
    <property type="evidence" value="ECO:0007669"/>
    <property type="project" value="InterPro"/>
</dbReference>
<organism evidence="6">
    <name type="scientific">Triticum aestivum</name>
    <name type="common">Wheat</name>
    <dbReference type="NCBI Taxonomy" id="4565"/>
    <lineage>
        <taxon>Eukaryota</taxon>
        <taxon>Viridiplantae</taxon>
        <taxon>Streptophyta</taxon>
        <taxon>Embryophyta</taxon>
        <taxon>Tracheophyta</taxon>
        <taxon>Spermatophyta</taxon>
        <taxon>Magnoliopsida</taxon>
        <taxon>Liliopsida</taxon>
        <taxon>Poales</taxon>
        <taxon>Poaceae</taxon>
        <taxon>BOP clade</taxon>
        <taxon>Pooideae</taxon>
        <taxon>Triticodae</taxon>
        <taxon>Triticeae</taxon>
        <taxon>Triticinae</taxon>
        <taxon>Triticum</taxon>
    </lineage>
</organism>
<dbReference type="STRING" id="4565.A0A3B6IYQ8"/>